<proteinExistence type="predicted"/>
<keyword evidence="3" id="KW-1185">Reference proteome</keyword>
<feature type="compositionally biased region" description="Basic and acidic residues" evidence="1">
    <location>
        <begin position="19"/>
        <end position="36"/>
    </location>
</feature>
<dbReference type="RefSeq" id="WP_316972504.1">
    <property type="nucleotide sequence ID" value="NZ_JAWIIJ010000002.1"/>
</dbReference>
<evidence type="ECO:0000256" key="1">
    <source>
        <dbReference type="SAM" id="MobiDB-lite"/>
    </source>
</evidence>
<gene>
    <name evidence="2" type="ORF">RYS15_02730</name>
</gene>
<reference evidence="2 3" key="1">
    <citation type="submission" date="2023-10" db="EMBL/GenBank/DDBJ databases">
        <title>Characteristics and mechanism of a salt-tolerant marine origin heterotrophic nitrifying- aerobic denitrifying bacteria Marinobacter xestospongiae HN1.</title>
        <authorList>
            <person name="Qi R."/>
        </authorList>
    </citation>
    <scope>NUCLEOTIDE SEQUENCE [LARGE SCALE GENOMIC DNA]</scope>
    <source>
        <strain evidence="2 3">HN1</strain>
    </source>
</reference>
<name>A0ABU3VTH8_9GAMM</name>
<sequence length="59" mass="6677">MRQVFAKALNKVGQRKTRKAEGLDRKDEAVDQEKQKAPASDWDMSPEDALRVGTVANYK</sequence>
<feature type="region of interest" description="Disordered" evidence="1">
    <location>
        <begin position="1"/>
        <end position="48"/>
    </location>
</feature>
<organism evidence="2 3">
    <name type="scientific">Marinobacter xestospongiae</name>
    <dbReference type="NCBI Taxonomy" id="994319"/>
    <lineage>
        <taxon>Bacteria</taxon>
        <taxon>Pseudomonadati</taxon>
        <taxon>Pseudomonadota</taxon>
        <taxon>Gammaproteobacteria</taxon>
        <taxon>Pseudomonadales</taxon>
        <taxon>Marinobacteraceae</taxon>
        <taxon>Marinobacter</taxon>
    </lineage>
</organism>
<protein>
    <recommendedName>
        <fullName evidence="4">Transposase</fullName>
    </recommendedName>
</protein>
<accession>A0ABU3VTH8</accession>
<comment type="caution">
    <text evidence="2">The sequence shown here is derived from an EMBL/GenBank/DDBJ whole genome shotgun (WGS) entry which is preliminary data.</text>
</comment>
<evidence type="ECO:0000313" key="2">
    <source>
        <dbReference type="EMBL" id="MDV2077575.1"/>
    </source>
</evidence>
<dbReference type="Proteomes" id="UP001269819">
    <property type="component" value="Unassembled WGS sequence"/>
</dbReference>
<evidence type="ECO:0008006" key="4">
    <source>
        <dbReference type="Google" id="ProtNLM"/>
    </source>
</evidence>
<evidence type="ECO:0000313" key="3">
    <source>
        <dbReference type="Proteomes" id="UP001269819"/>
    </source>
</evidence>
<dbReference type="EMBL" id="JAWIIJ010000002">
    <property type="protein sequence ID" value="MDV2077575.1"/>
    <property type="molecule type" value="Genomic_DNA"/>
</dbReference>